<evidence type="ECO:0000256" key="2">
    <source>
        <dbReference type="ARBA" id="ARBA00022649"/>
    </source>
</evidence>
<dbReference type="HOGENOM" id="CLU_169492_2_2_12"/>
<name>A0A0F6MLH2_TREDN</name>
<proteinExistence type="inferred from homology"/>
<dbReference type="SUPFAM" id="SSF143011">
    <property type="entry name" value="RelE-like"/>
    <property type="match status" value="1"/>
</dbReference>
<dbReference type="AlphaFoldDB" id="A0A0F6MLH2"/>
<dbReference type="GO" id="GO:0016787">
    <property type="term" value="F:hydrolase activity"/>
    <property type="evidence" value="ECO:0007669"/>
    <property type="project" value="UniProtKB-KW"/>
</dbReference>
<dbReference type="NCBIfam" id="TIGR02116">
    <property type="entry name" value="toxin_Txe_YoeB"/>
    <property type="match status" value="1"/>
</dbReference>
<dbReference type="PANTHER" id="PTHR38039">
    <property type="entry name" value="TOXIN YOEB"/>
    <property type="match status" value="1"/>
</dbReference>
<dbReference type="GeneID" id="2740291"/>
<dbReference type="PANTHER" id="PTHR38039:SF1">
    <property type="entry name" value="TOXIN YOEB"/>
    <property type="match status" value="1"/>
</dbReference>
<organism evidence="7">
    <name type="scientific">Treponema denticola OTK</name>
    <dbReference type="NCBI Taxonomy" id="999434"/>
    <lineage>
        <taxon>Bacteria</taxon>
        <taxon>Pseudomonadati</taxon>
        <taxon>Spirochaetota</taxon>
        <taxon>Spirochaetia</taxon>
        <taxon>Spirochaetales</taxon>
        <taxon>Treponemataceae</taxon>
        <taxon>Treponema</taxon>
    </lineage>
</organism>
<comment type="caution">
    <text evidence="7">The sequence shown here is derived from an EMBL/GenBank/DDBJ whole genome shotgun (WGS) entry which is preliminary data.</text>
</comment>
<gene>
    <name evidence="7" type="ORF">HMPREF9723_01627</name>
</gene>
<dbReference type="Gene3D" id="3.30.2310.20">
    <property type="entry name" value="RelE-like"/>
    <property type="match status" value="1"/>
</dbReference>
<dbReference type="PATRIC" id="fig|999434.4.peg.1686"/>
<keyword evidence="4" id="KW-0255">Endonuclease</keyword>
<dbReference type="GO" id="GO:0006401">
    <property type="term" value="P:RNA catabolic process"/>
    <property type="evidence" value="ECO:0007669"/>
    <property type="project" value="InterPro"/>
</dbReference>
<dbReference type="GO" id="GO:0004519">
    <property type="term" value="F:endonuclease activity"/>
    <property type="evidence" value="ECO:0007669"/>
    <property type="project" value="UniProtKB-KW"/>
</dbReference>
<reference evidence="7" key="1">
    <citation type="submission" date="2012-01" db="EMBL/GenBank/DDBJ databases">
        <title>The Genome Sequence of Treponema denticola OTK.</title>
        <authorList>
            <consortium name="The Broad Institute Genome Sequencing Platform"/>
            <person name="Earl A."/>
            <person name="Ward D."/>
            <person name="Feldgarden M."/>
            <person name="Gevers D."/>
            <person name="Blanton J.M."/>
            <person name="Fenno C.J."/>
            <person name="Baranova O.V."/>
            <person name="Mathney J."/>
            <person name="Dewhirst F.E."/>
            <person name="Izard J."/>
            <person name="Young S.K."/>
            <person name="Zeng Q."/>
            <person name="Gargeya S."/>
            <person name="Fitzgerald M."/>
            <person name="Haas B."/>
            <person name="Abouelleil A."/>
            <person name="Alvarado L."/>
            <person name="Arachchi H.M."/>
            <person name="Berlin A."/>
            <person name="Chapman S.B."/>
            <person name="Gearin G."/>
            <person name="Goldberg J."/>
            <person name="Griggs A."/>
            <person name="Gujja S."/>
            <person name="Hansen M."/>
            <person name="Heiman D."/>
            <person name="Howarth C."/>
            <person name="Larimer J."/>
            <person name="Lui A."/>
            <person name="MacDonald P.J.P."/>
            <person name="McCowen C."/>
            <person name="Montmayeur A."/>
            <person name="Murphy C."/>
            <person name="Neiman D."/>
            <person name="Pearson M."/>
            <person name="Priest M."/>
            <person name="Roberts A."/>
            <person name="Saif S."/>
            <person name="Shea T."/>
            <person name="Sisk P."/>
            <person name="Stolte C."/>
            <person name="Sykes S."/>
            <person name="Wortman J."/>
            <person name="Nusbaum C."/>
            <person name="Birren B."/>
        </authorList>
    </citation>
    <scope>NUCLEOTIDE SEQUENCE [LARGE SCALE GENOMIC DNA]</scope>
    <source>
        <strain evidence="7">OTK</strain>
    </source>
</reference>
<evidence type="ECO:0000313" key="7">
    <source>
        <dbReference type="EMBL" id="EMB20167.1"/>
    </source>
</evidence>
<keyword evidence="3" id="KW-0540">Nuclease</keyword>
<accession>A0A0F6MLH2</accession>
<keyword evidence="5" id="KW-0378">Hydrolase</keyword>
<dbReference type="Pfam" id="PF06769">
    <property type="entry name" value="YoeB_toxin"/>
    <property type="match status" value="1"/>
</dbReference>
<evidence type="ECO:0000256" key="4">
    <source>
        <dbReference type="ARBA" id="ARBA00022759"/>
    </source>
</evidence>
<evidence type="ECO:0000256" key="1">
    <source>
        <dbReference type="ARBA" id="ARBA00008172"/>
    </source>
</evidence>
<protein>
    <recommendedName>
        <fullName evidence="6">Putative mRNA interferase YoeB</fullName>
    </recommendedName>
</protein>
<sequence>MVKVWSDIAWKDYCRLFDKHQQKLIKSTHDLIKDIERNGIDKGKGQPEPLKHELSGYWSRRIDAANRLVYKVEDNKLYIVQCGTHYHQ</sequence>
<evidence type="ECO:0000256" key="6">
    <source>
        <dbReference type="ARBA" id="ARBA00030388"/>
    </source>
</evidence>
<keyword evidence="2" id="KW-1277">Toxin-antitoxin system</keyword>
<comment type="similarity">
    <text evidence="1">Belongs to the YoeB family.</text>
</comment>
<dbReference type="RefSeq" id="WP_002681991.1">
    <property type="nucleotide sequence ID" value="NZ_CM001797.1"/>
</dbReference>
<dbReference type="EMBL" id="AGDY01000009">
    <property type="protein sequence ID" value="EMB20167.1"/>
    <property type="molecule type" value="Genomic_DNA"/>
</dbReference>
<evidence type="ECO:0000256" key="3">
    <source>
        <dbReference type="ARBA" id="ARBA00022722"/>
    </source>
</evidence>
<dbReference type="InterPro" id="IPR009614">
    <property type="entry name" value="YoeB_toxin"/>
</dbReference>
<dbReference type="InterPro" id="IPR035093">
    <property type="entry name" value="RelE/ParE_toxin_dom_sf"/>
</dbReference>
<dbReference type="Proteomes" id="UP000011701">
    <property type="component" value="Chromosome"/>
</dbReference>
<evidence type="ECO:0000256" key="5">
    <source>
        <dbReference type="ARBA" id="ARBA00022801"/>
    </source>
</evidence>